<reference evidence="3" key="1">
    <citation type="journal article" date="2022" name="Int. J. Syst. Evol. Microbiol.">
        <title>Nanobdella aerobiophila gen. nov., sp. nov., a thermoacidophilic, obligate ectosymbiotic archaeon, and proposal of Nanobdellaceae fam. nov., Nanobdellales ord. nov. and Nanobdellia class. nov.</title>
        <authorList>
            <person name="Kato S."/>
            <person name="Ogasawara A."/>
            <person name="Itoh T."/>
            <person name="Sakai H.D."/>
            <person name="Shimizu M."/>
            <person name="Yuki M."/>
            <person name="Kaneko M."/>
            <person name="Takashina T."/>
            <person name="Ohkuma M."/>
        </authorList>
    </citation>
    <scope>NUCLEOTIDE SEQUENCE [LARGE SCALE GENOMIC DNA]</scope>
    <source>
        <strain evidence="3">MJ1</strain>
    </source>
</reference>
<dbReference type="KEGG" id="naer:MJ1_0555"/>
<evidence type="ECO:0000313" key="2">
    <source>
        <dbReference type="EMBL" id="BBL45707.1"/>
    </source>
</evidence>
<proteinExistence type="predicted"/>
<dbReference type="SMR" id="A0A915SIK3"/>
<keyword evidence="3" id="KW-1185">Reference proteome</keyword>
<feature type="region of interest" description="Disordered" evidence="1">
    <location>
        <begin position="98"/>
        <end position="125"/>
    </location>
</feature>
<evidence type="ECO:0000256" key="1">
    <source>
        <dbReference type="SAM" id="MobiDB-lite"/>
    </source>
</evidence>
<dbReference type="GeneID" id="74568501"/>
<accession>A0A915SIK3</accession>
<organism evidence="2 3">
    <name type="scientific">Nanobdella aerobiophila</name>
    <dbReference type="NCBI Taxonomy" id="2586965"/>
    <lineage>
        <taxon>Archaea</taxon>
        <taxon>Nanobdellota</taxon>
        <taxon>Nanobdellia</taxon>
        <taxon>Nanobdellales</taxon>
        <taxon>Nanobdellaceae</taxon>
        <taxon>Nanobdella</taxon>
    </lineage>
</organism>
<dbReference type="AlphaFoldDB" id="A0A915SIK3"/>
<dbReference type="EMBL" id="AP019769">
    <property type="protein sequence ID" value="BBL45707.1"/>
    <property type="molecule type" value="Genomic_DNA"/>
</dbReference>
<dbReference type="RefSeq" id="WP_258393021.1">
    <property type="nucleotide sequence ID" value="NZ_AP019769.1"/>
</dbReference>
<name>A0A915SIK3_9ARCH</name>
<evidence type="ECO:0000313" key="3">
    <source>
        <dbReference type="Proteomes" id="UP001055553"/>
    </source>
</evidence>
<dbReference type="Proteomes" id="UP001055553">
    <property type="component" value="Chromosome"/>
</dbReference>
<protein>
    <submittedName>
        <fullName evidence="2">Uncharacterized protein</fullName>
    </submittedName>
</protein>
<gene>
    <name evidence="2" type="ORF">MJ1_0555</name>
</gene>
<sequence length="143" mass="17313">MVQEDIYVAVKVNKYNLLRRLKEDKKNIYLILYKVLEDIRIYQKRLEHYDKLEKDINEMKSIIDILLKEIPEIKNEEELKKEINMDIEEKVLNDNIEIVEEPEPKEEKKTKKKKKEETVNSSLDDISKELEELKEELKKLIEP</sequence>